<organism evidence="2 3">
    <name type="scientific">Croceicoccus ponticola</name>
    <dbReference type="NCBI Taxonomy" id="2217664"/>
    <lineage>
        <taxon>Bacteria</taxon>
        <taxon>Pseudomonadati</taxon>
        <taxon>Pseudomonadota</taxon>
        <taxon>Alphaproteobacteria</taxon>
        <taxon>Sphingomonadales</taxon>
        <taxon>Erythrobacteraceae</taxon>
        <taxon>Croceicoccus</taxon>
    </lineage>
</organism>
<dbReference type="Gene3D" id="3.50.50.60">
    <property type="entry name" value="FAD/NAD(P)-binding domain"/>
    <property type="match status" value="1"/>
</dbReference>
<dbReference type="GO" id="GO:0016705">
    <property type="term" value="F:oxidoreductase activity, acting on paired donors, with incorporation or reduction of molecular oxygen"/>
    <property type="evidence" value="ECO:0007669"/>
    <property type="project" value="InterPro"/>
</dbReference>
<evidence type="ECO:0000313" key="2">
    <source>
        <dbReference type="EMBL" id="RVQ68691.1"/>
    </source>
</evidence>
<dbReference type="OrthoDB" id="5793379at2"/>
<comment type="similarity">
    <text evidence="1">Belongs to the lycopene cyclase family.</text>
</comment>
<keyword evidence="3" id="KW-1185">Reference proteome</keyword>
<dbReference type="NCBIfam" id="TIGR01789">
    <property type="entry name" value="lycopene_cycl"/>
    <property type="match status" value="1"/>
</dbReference>
<dbReference type="GO" id="GO:0016117">
    <property type="term" value="P:carotenoid biosynthetic process"/>
    <property type="evidence" value="ECO:0007669"/>
    <property type="project" value="InterPro"/>
</dbReference>
<dbReference type="Pfam" id="PF05834">
    <property type="entry name" value="Lycopene_cycl"/>
    <property type="match status" value="1"/>
</dbReference>
<dbReference type="EMBL" id="RXOL01000001">
    <property type="protein sequence ID" value="RVQ68691.1"/>
    <property type="molecule type" value="Genomic_DNA"/>
</dbReference>
<dbReference type="RefSeq" id="WP_127610879.1">
    <property type="nucleotide sequence ID" value="NZ_RXOL01000001.1"/>
</dbReference>
<evidence type="ECO:0000256" key="1">
    <source>
        <dbReference type="ARBA" id="ARBA00006599"/>
    </source>
</evidence>
<proteinExistence type="inferred from homology"/>
<evidence type="ECO:0000313" key="3">
    <source>
        <dbReference type="Proteomes" id="UP000283003"/>
    </source>
</evidence>
<gene>
    <name evidence="2" type="primary">crtY</name>
    <name evidence="2" type="ORF">EKN06_00195</name>
</gene>
<reference evidence="2 3" key="1">
    <citation type="submission" date="2018-12" db="EMBL/GenBank/DDBJ databases">
        <title>Croceicoccus ponticola sp. nov., a lipolytic bacterium isolated from seawater.</title>
        <authorList>
            <person name="Yoon J.-H."/>
        </authorList>
    </citation>
    <scope>NUCLEOTIDE SEQUENCE [LARGE SCALE GENOMIC DNA]</scope>
    <source>
        <strain evidence="2 3">GM-16</strain>
    </source>
</reference>
<dbReference type="InterPro" id="IPR010108">
    <property type="entry name" value="Lycopene_cyclase_b/e"/>
</dbReference>
<dbReference type="NCBIfam" id="TIGR01790">
    <property type="entry name" value="carotene-cycl"/>
    <property type="match status" value="1"/>
</dbReference>
<dbReference type="InterPro" id="IPR036188">
    <property type="entry name" value="FAD/NAD-bd_sf"/>
</dbReference>
<dbReference type="Proteomes" id="UP000283003">
    <property type="component" value="Unassembled WGS sequence"/>
</dbReference>
<dbReference type="InterPro" id="IPR008461">
    <property type="entry name" value="CrtY"/>
</dbReference>
<dbReference type="SUPFAM" id="SSF51905">
    <property type="entry name" value="FAD/NAD(P)-binding domain"/>
    <property type="match status" value="1"/>
</dbReference>
<dbReference type="GO" id="GO:0045436">
    <property type="term" value="F:lycopene beta cyclase activity"/>
    <property type="evidence" value="ECO:0007669"/>
    <property type="project" value="InterPro"/>
</dbReference>
<name>A0A437GZA7_9SPHN</name>
<comment type="caution">
    <text evidence="2">The sequence shown here is derived from an EMBL/GenBank/DDBJ whole genome shotgun (WGS) entry which is preliminary data.</text>
</comment>
<protein>
    <submittedName>
        <fullName evidence="2">Lycopene cyclase</fullName>
    </submittedName>
</protein>
<accession>A0A437GZA7</accession>
<sequence>MEKAIVRQFDIAIAGGGLAGSLIALALRERRPELTVALIERGDAVGGNHVWSFFASDVAAADRALVEPLVAARWDAGYSVRFPGFVRELPTPYRSVTSENLAAAIARALPADAVMTGRDIASLDADGATLTDGTRIAAHGVIDTRGLNPDLLRHFSGGWQKFVGTMLTTREPHGLDRPVVMDARVEQLDGYRFVYCLPFSATKVFVEDTYYSDTPDLDRVCLLARIDAYAAAQGWDVVDRTRTESGVLPVVTDGDFAAFWQAGHSDAAIGRAGVRAGLFQPLTSYSLPDAVRFAAHVAALPDMTGSTLARASRAWAERHWRRGRFYRLLARMLFAAAEPAQRYRVLQRFYALDEALIERFYAGRSTSADKLRVLAGKPPVPITKAVMALAGIGVPGALTEIGASPAPEGTR</sequence>
<dbReference type="AlphaFoldDB" id="A0A437GZA7"/>